<dbReference type="Proteomes" id="UP000240317">
    <property type="component" value="Unassembled WGS sequence"/>
</dbReference>
<evidence type="ECO:0000256" key="1">
    <source>
        <dbReference type="SAM" id="MobiDB-lite"/>
    </source>
</evidence>
<reference evidence="3 4" key="1">
    <citation type="submission" date="2018-03" db="EMBL/GenBank/DDBJ databases">
        <title>Draft genome of Deinococcus sp. OD32.</title>
        <authorList>
            <person name="Wang X.-P."/>
            <person name="Du Z.-J."/>
        </authorList>
    </citation>
    <scope>NUCLEOTIDE SEQUENCE [LARGE SCALE GENOMIC DNA]</scope>
    <source>
        <strain evidence="3 4">OD32</strain>
    </source>
</reference>
<dbReference type="InterPro" id="IPR034660">
    <property type="entry name" value="DinB/YfiT-like"/>
</dbReference>
<dbReference type="Pfam" id="PF12867">
    <property type="entry name" value="DinB_2"/>
    <property type="match status" value="1"/>
</dbReference>
<dbReference type="OrthoDB" id="69531at2"/>
<dbReference type="InterPro" id="IPR024775">
    <property type="entry name" value="DinB-like"/>
</dbReference>
<proteinExistence type="predicted"/>
<feature type="region of interest" description="Disordered" evidence="1">
    <location>
        <begin position="83"/>
        <end position="108"/>
    </location>
</feature>
<keyword evidence="4" id="KW-1185">Reference proteome</keyword>
<organism evidence="3 4">
    <name type="scientific">Deinococcus arcticus</name>
    <dbReference type="NCBI Taxonomy" id="2136176"/>
    <lineage>
        <taxon>Bacteria</taxon>
        <taxon>Thermotogati</taxon>
        <taxon>Deinococcota</taxon>
        <taxon>Deinococci</taxon>
        <taxon>Deinococcales</taxon>
        <taxon>Deinococcaceae</taxon>
        <taxon>Deinococcus</taxon>
    </lineage>
</organism>
<comment type="caution">
    <text evidence="3">The sequence shown here is derived from an EMBL/GenBank/DDBJ whole genome shotgun (WGS) entry which is preliminary data.</text>
</comment>
<evidence type="ECO:0000313" key="3">
    <source>
        <dbReference type="EMBL" id="PTA67484.1"/>
    </source>
</evidence>
<sequence length="175" mass="19091">MPVPLLDRAALAPMGDTPAAVRARLLSELDQFEAHLTQRQADWTRVQPGRDWTPAQDAEHVALINEAIARVLSLLLSERALRPAPQTPGDLTSDGRRRAPAAALPSDTGLPWAGWPARWAQGRAALEAATAGLRATPGRTLWHPFFGELDALDWARMVTAHLAGHRRALERSVRA</sequence>
<dbReference type="SUPFAM" id="SSF109854">
    <property type="entry name" value="DinB/YfiT-like putative metalloenzymes"/>
    <property type="match status" value="1"/>
</dbReference>
<accession>A0A2T3W6T1</accession>
<feature type="domain" description="DinB-like" evidence="2">
    <location>
        <begin position="33"/>
        <end position="167"/>
    </location>
</feature>
<dbReference type="Gene3D" id="1.20.120.450">
    <property type="entry name" value="dinb family like domain"/>
    <property type="match status" value="1"/>
</dbReference>
<gene>
    <name evidence="3" type="ORF">C8263_13045</name>
</gene>
<evidence type="ECO:0000259" key="2">
    <source>
        <dbReference type="Pfam" id="PF12867"/>
    </source>
</evidence>
<name>A0A2T3W6T1_9DEIO</name>
<dbReference type="RefSeq" id="WP_107138568.1">
    <property type="nucleotide sequence ID" value="NZ_PYSV01000012.1"/>
</dbReference>
<dbReference type="AlphaFoldDB" id="A0A2T3W6T1"/>
<dbReference type="EMBL" id="PYSV01000012">
    <property type="protein sequence ID" value="PTA67484.1"/>
    <property type="molecule type" value="Genomic_DNA"/>
</dbReference>
<protein>
    <recommendedName>
        <fullName evidence="2">DinB-like domain-containing protein</fullName>
    </recommendedName>
</protein>
<evidence type="ECO:0000313" key="4">
    <source>
        <dbReference type="Proteomes" id="UP000240317"/>
    </source>
</evidence>